<gene>
    <name evidence="3" type="ORF">P8935_09465</name>
</gene>
<reference evidence="3" key="1">
    <citation type="submission" date="2023-03" db="EMBL/GenBank/DDBJ databases">
        <title>Edaphobacter sp.</title>
        <authorList>
            <person name="Huber K.J."/>
            <person name="Papendorf J."/>
            <person name="Pilke C."/>
            <person name="Bunk B."/>
            <person name="Sproeer C."/>
            <person name="Pester M."/>
        </authorList>
    </citation>
    <scope>NUCLEOTIDE SEQUENCE</scope>
    <source>
        <strain evidence="3">DSM 110680</strain>
    </source>
</reference>
<name>A0AAU7DR61_9BACT</name>
<dbReference type="RefSeq" id="WP_348264750.1">
    <property type="nucleotide sequence ID" value="NZ_CP121196.1"/>
</dbReference>
<feature type="signal peptide" evidence="2">
    <location>
        <begin position="1"/>
        <end position="23"/>
    </location>
</feature>
<keyword evidence="2" id="KW-0732">Signal</keyword>
<feature type="region of interest" description="Disordered" evidence="1">
    <location>
        <begin position="25"/>
        <end position="52"/>
    </location>
</feature>
<proteinExistence type="predicted"/>
<evidence type="ECO:0000256" key="2">
    <source>
        <dbReference type="SAM" id="SignalP"/>
    </source>
</evidence>
<dbReference type="EMBL" id="CP121196">
    <property type="protein sequence ID" value="XBH19532.1"/>
    <property type="molecule type" value="Genomic_DNA"/>
</dbReference>
<protein>
    <recommendedName>
        <fullName evidence="4">Outer membrane beta-barrel protein</fullName>
    </recommendedName>
</protein>
<accession>A0AAU7DR61</accession>
<feature type="compositionally biased region" description="Low complexity" evidence="1">
    <location>
        <begin position="25"/>
        <end position="45"/>
    </location>
</feature>
<organism evidence="3">
    <name type="scientific">Telmatobacter sp. DSM 110680</name>
    <dbReference type="NCBI Taxonomy" id="3036704"/>
    <lineage>
        <taxon>Bacteria</taxon>
        <taxon>Pseudomonadati</taxon>
        <taxon>Acidobacteriota</taxon>
        <taxon>Terriglobia</taxon>
        <taxon>Terriglobales</taxon>
        <taxon>Acidobacteriaceae</taxon>
        <taxon>Telmatobacter</taxon>
    </lineage>
</organism>
<dbReference type="AlphaFoldDB" id="A0AAU7DR61"/>
<evidence type="ECO:0000256" key="1">
    <source>
        <dbReference type="SAM" id="MobiDB-lite"/>
    </source>
</evidence>
<feature type="chain" id="PRO_5043447924" description="Outer membrane beta-barrel protein" evidence="2">
    <location>
        <begin position="24"/>
        <end position="248"/>
    </location>
</feature>
<evidence type="ECO:0000313" key="3">
    <source>
        <dbReference type="EMBL" id="XBH19532.1"/>
    </source>
</evidence>
<evidence type="ECO:0008006" key="4">
    <source>
        <dbReference type="Google" id="ProtNLM"/>
    </source>
</evidence>
<sequence>MFSFRRFLVVMAVISLVSFGALAQSPDSSSSTPTQDQTPPQAPAAVPNQQGPVTVQARIKARREARRAQAIHDTYAHLYEVFVGAGYQRFTPGPTLQRTTMYSWDVAVTRYWSEKLGLTFEGRGNYGTAFVGLNSTSLTRPAISHYDVLVGPTYRFKMRPRYSIAGSVKGGVAMSNFAADTNGFGTAVLGLYPDGTTYALNASVIGEVNITPSFSLRLAPEYMATGFGSTLQNDFGATYGFVYRFGRQ</sequence>